<keyword evidence="2" id="KW-1185">Reference proteome</keyword>
<protein>
    <submittedName>
        <fullName evidence="1">ParB N-terminal domain-containing protein</fullName>
    </submittedName>
</protein>
<dbReference type="RefSeq" id="WP_221875641.1">
    <property type="nucleotide sequence ID" value="NZ_JACWFH010000036.1"/>
</dbReference>
<dbReference type="EMBL" id="JACWFH010000036">
    <property type="protein sequence ID" value="MBY0099426.1"/>
    <property type="molecule type" value="Genomic_DNA"/>
</dbReference>
<proteinExistence type="predicted"/>
<organism evidence="1 2">
    <name type="scientific">Mesobacillus maritimus</name>
    <dbReference type="NCBI Taxonomy" id="1643336"/>
    <lineage>
        <taxon>Bacteria</taxon>
        <taxon>Bacillati</taxon>
        <taxon>Bacillota</taxon>
        <taxon>Bacilli</taxon>
        <taxon>Bacillales</taxon>
        <taxon>Bacillaceae</taxon>
        <taxon>Mesobacillus</taxon>
    </lineage>
</organism>
<sequence>MRSRHQPLTMKQDIFYLSINELIHMVEGGRIKLKETSQPHVKSIKDYILRNLETKHMLLAPLVGHQENGSLRCNGDITIIDGSHRLKAYVQLKQLALRTIHKKEEHDRREAFRILELFEKTMLPIQIFEGLTNEEQHQLYLDLNFWGRRYLMESGKVKRA</sequence>
<dbReference type="Proteomes" id="UP000769780">
    <property type="component" value="Unassembled WGS sequence"/>
</dbReference>
<evidence type="ECO:0000313" key="1">
    <source>
        <dbReference type="EMBL" id="MBY0099426.1"/>
    </source>
</evidence>
<accession>A0ABS7KAX1</accession>
<reference evidence="1 2" key="1">
    <citation type="submission" date="2020-07" db="EMBL/GenBank/DDBJ databases">
        <title>Fungal Genomes of the International Space Station.</title>
        <authorList>
            <person name="Seuylemezian A."/>
            <person name="Singh N.K."/>
            <person name="Wood J."/>
            <person name="Venkateswaran K."/>
        </authorList>
    </citation>
    <scope>NUCLEOTIDE SEQUENCE [LARGE SCALE GENOMIC DNA]</scope>
    <source>
        <strain evidence="1 2">PL-B2</strain>
    </source>
</reference>
<evidence type="ECO:0000313" key="2">
    <source>
        <dbReference type="Proteomes" id="UP000769780"/>
    </source>
</evidence>
<comment type="caution">
    <text evidence="1">The sequence shown here is derived from an EMBL/GenBank/DDBJ whole genome shotgun (WGS) entry which is preliminary data.</text>
</comment>
<name>A0ABS7KAX1_9BACI</name>
<gene>
    <name evidence="1" type="ORF">H0185_21905</name>
</gene>